<feature type="domain" description="Thioredoxin" evidence="13">
    <location>
        <begin position="4"/>
        <end position="156"/>
    </location>
</feature>
<evidence type="ECO:0000256" key="6">
    <source>
        <dbReference type="ARBA" id="ARBA00023002"/>
    </source>
</evidence>
<evidence type="ECO:0000256" key="9">
    <source>
        <dbReference type="ARBA" id="ARBA00032824"/>
    </source>
</evidence>
<comment type="function">
    <text evidence="1">Thiol-specific peroxidase that catalyzes the reduction of hydrogen peroxide and organic hydroperoxides to water and alcohols, respectively. Plays a role in cell protection against oxidative stress by detoxifying peroxides and as sensor of hydrogen peroxide-mediated signaling events.</text>
</comment>
<evidence type="ECO:0000313" key="15">
    <source>
        <dbReference type="Proteomes" id="UP001579974"/>
    </source>
</evidence>
<dbReference type="PANTHER" id="PTHR42801">
    <property type="entry name" value="THIOREDOXIN-DEPENDENT PEROXIDE REDUCTASE"/>
    <property type="match status" value="1"/>
</dbReference>
<dbReference type="PANTHER" id="PTHR42801:SF4">
    <property type="entry name" value="AHPC_TSA FAMILY PROTEIN"/>
    <property type="match status" value="1"/>
</dbReference>
<proteinExistence type="inferred from homology"/>
<comment type="caution">
    <text evidence="14">The sequence shown here is derived from an EMBL/GenBank/DDBJ whole genome shotgun (WGS) entry which is preliminary data.</text>
</comment>
<protein>
    <recommendedName>
        <fullName evidence="3">thioredoxin-dependent peroxiredoxin</fullName>
        <ecNumber evidence="3">1.11.1.24</ecNumber>
    </recommendedName>
    <alternativeName>
        <fullName evidence="11">Bacterioferritin comigratory protein</fullName>
    </alternativeName>
    <alternativeName>
        <fullName evidence="9">Thioredoxin peroxidase</fullName>
    </alternativeName>
</protein>
<dbReference type="InterPro" id="IPR036249">
    <property type="entry name" value="Thioredoxin-like_sf"/>
</dbReference>
<keyword evidence="8" id="KW-0676">Redox-active center</keyword>
<reference evidence="14 15" key="1">
    <citation type="journal article" date="2024" name="Int. J. Mol. Sci.">
        <title>Exploration of Alicyclobacillus spp. Genome in Search of Antibiotic Resistance.</title>
        <authorList>
            <person name="Bucka-Kolendo J."/>
            <person name="Kiousi D.E."/>
            <person name="Dekowska A."/>
            <person name="Mikolajczuk-Szczyrba A."/>
            <person name="Karadedos D.M."/>
            <person name="Michael P."/>
            <person name="Galanis A."/>
            <person name="Sokolowska B."/>
        </authorList>
    </citation>
    <scope>NUCLEOTIDE SEQUENCE [LARGE SCALE GENOMIC DNA]</scope>
    <source>
        <strain evidence="14 15">KKP 3000</strain>
    </source>
</reference>
<evidence type="ECO:0000256" key="10">
    <source>
        <dbReference type="ARBA" id="ARBA00038489"/>
    </source>
</evidence>
<dbReference type="Proteomes" id="UP001579974">
    <property type="component" value="Unassembled WGS sequence"/>
</dbReference>
<dbReference type="CDD" id="cd03017">
    <property type="entry name" value="PRX_BCP"/>
    <property type="match status" value="1"/>
</dbReference>
<keyword evidence="4 14" id="KW-0575">Peroxidase</keyword>
<keyword evidence="7" id="KW-1015">Disulfide bond</keyword>
<evidence type="ECO:0000256" key="2">
    <source>
        <dbReference type="ARBA" id="ARBA00011245"/>
    </source>
</evidence>
<dbReference type="InterPro" id="IPR013766">
    <property type="entry name" value="Thioredoxin_domain"/>
</dbReference>
<dbReference type="PIRSF" id="PIRSF000239">
    <property type="entry name" value="AHPC"/>
    <property type="match status" value="1"/>
</dbReference>
<keyword evidence="15" id="KW-1185">Reference proteome</keyword>
<keyword evidence="5" id="KW-0049">Antioxidant</keyword>
<dbReference type="Pfam" id="PF00578">
    <property type="entry name" value="AhpC-TSA"/>
    <property type="match status" value="1"/>
</dbReference>
<comment type="subunit">
    <text evidence="2">Monomer.</text>
</comment>
<dbReference type="Gene3D" id="3.40.30.10">
    <property type="entry name" value="Glutaredoxin"/>
    <property type="match status" value="1"/>
</dbReference>
<evidence type="ECO:0000256" key="12">
    <source>
        <dbReference type="ARBA" id="ARBA00049091"/>
    </source>
</evidence>
<comment type="similarity">
    <text evidence="10">Belongs to the peroxiredoxin family. BCP/PrxQ subfamily.</text>
</comment>
<dbReference type="InterPro" id="IPR000866">
    <property type="entry name" value="AhpC/TSA"/>
</dbReference>
<dbReference type="PROSITE" id="PS51352">
    <property type="entry name" value="THIOREDOXIN_2"/>
    <property type="match status" value="1"/>
</dbReference>
<dbReference type="EMBL" id="JBDXSU010000005">
    <property type="protein sequence ID" value="MFB5190439.1"/>
    <property type="molecule type" value="Genomic_DNA"/>
</dbReference>
<evidence type="ECO:0000256" key="8">
    <source>
        <dbReference type="ARBA" id="ARBA00023284"/>
    </source>
</evidence>
<keyword evidence="6 14" id="KW-0560">Oxidoreductase</keyword>
<dbReference type="NCBIfam" id="NF006960">
    <property type="entry name" value="PRK09437.1"/>
    <property type="match status" value="1"/>
</dbReference>
<dbReference type="EC" id="1.11.1.24" evidence="3"/>
<gene>
    <name evidence="14" type="primary">bcp</name>
    <name evidence="14" type="ORF">KKP3000_003885</name>
</gene>
<accession>A0ABV5ADZ3</accession>
<dbReference type="SUPFAM" id="SSF52833">
    <property type="entry name" value="Thioredoxin-like"/>
    <property type="match status" value="1"/>
</dbReference>
<dbReference type="InterPro" id="IPR024706">
    <property type="entry name" value="Peroxiredoxin_AhpC-typ"/>
</dbReference>
<dbReference type="InterPro" id="IPR050924">
    <property type="entry name" value="Peroxiredoxin_BCP/PrxQ"/>
</dbReference>
<evidence type="ECO:0000256" key="3">
    <source>
        <dbReference type="ARBA" id="ARBA00013017"/>
    </source>
</evidence>
<evidence type="ECO:0000256" key="7">
    <source>
        <dbReference type="ARBA" id="ARBA00023157"/>
    </source>
</evidence>
<dbReference type="RefSeq" id="WP_275473515.1">
    <property type="nucleotide sequence ID" value="NZ_CP162940.1"/>
</dbReference>
<evidence type="ECO:0000313" key="14">
    <source>
        <dbReference type="EMBL" id="MFB5190439.1"/>
    </source>
</evidence>
<sequence>MSELHVGDVAPDFSSIDQDGNTVSLEGLKGQVVVLYFYPKDDTPGCTKEACAFRDLSATFAEAGAVIYGVSRDSAKSHQKFREKYSLNFPLLADEDSSICEAYGVLKEKNMYGKTSIGIERTTFVIDASGKIAAVFPKVKVDGHVDEVLTKVRDLV</sequence>
<evidence type="ECO:0000256" key="4">
    <source>
        <dbReference type="ARBA" id="ARBA00022559"/>
    </source>
</evidence>
<evidence type="ECO:0000259" key="13">
    <source>
        <dbReference type="PROSITE" id="PS51352"/>
    </source>
</evidence>
<dbReference type="GO" id="GO:0140824">
    <property type="term" value="F:thioredoxin-dependent peroxiredoxin activity"/>
    <property type="evidence" value="ECO:0007669"/>
    <property type="project" value="UniProtKB-EC"/>
</dbReference>
<evidence type="ECO:0000256" key="1">
    <source>
        <dbReference type="ARBA" id="ARBA00003330"/>
    </source>
</evidence>
<comment type="catalytic activity">
    <reaction evidence="12">
        <text>a hydroperoxide + [thioredoxin]-dithiol = an alcohol + [thioredoxin]-disulfide + H2O</text>
        <dbReference type="Rhea" id="RHEA:62620"/>
        <dbReference type="Rhea" id="RHEA-COMP:10698"/>
        <dbReference type="Rhea" id="RHEA-COMP:10700"/>
        <dbReference type="ChEBI" id="CHEBI:15377"/>
        <dbReference type="ChEBI" id="CHEBI:29950"/>
        <dbReference type="ChEBI" id="CHEBI:30879"/>
        <dbReference type="ChEBI" id="CHEBI:35924"/>
        <dbReference type="ChEBI" id="CHEBI:50058"/>
        <dbReference type="EC" id="1.11.1.24"/>
    </reaction>
</comment>
<evidence type="ECO:0000256" key="5">
    <source>
        <dbReference type="ARBA" id="ARBA00022862"/>
    </source>
</evidence>
<organism evidence="14 15">
    <name type="scientific">Alicyclobacillus fastidiosus</name>
    <dbReference type="NCBI Taxonomy" id="392011"/>
    <lineage>
        <taxon>Bacteria</taxon>
        <taxon>Bacillati</taxon>
        <taxon>Bacillota</taxon>
        <taxon>Bacilli</taxon>
        <taxon>Bacillales</taxon>
        <taxon>Alicyclobacillaceae</taxon>
        <taxon>Alicyclobacillus</taxon>
    </lineage>
</organism>
<evidence type="ECO:0000256" key="11">
    <source>
        <dbReference type="ARBA" id="ARBA00041373"/>
    </source>
</evidence>
<name>A0ABV5ADZ3_9BACL</name>